<sequence length="113" mass="13490">MEEQSIQVFMEYKIVEGKESVYQAWMKEMANELTEMGAENFCWFEALEQPGLYVELFTVPSVEMYESIKNLRRSGEHPRFGELANWVHKPLEQINCWAFRDRSATITNERKRF</sequence>
<dbReference type="RefSeq" id="WP_200089127.1">
    <property type="nucleotide sequence ID" value="NZ_CP054706.1"/>
</dbReference>
<keyword evidence="2" id="KW-1185">Reference proteome</keyword>
<dbReference type="KEGG" id="scib:HUG20_05855"/>
<evidence type="ECO:0000313" key="2">
    <source>
        <dbReference type="Proteomes" id="UP000595349"/>
    </source>
</evidence>
<gene>
    <name evidence="1" type="ORF">HUG20_05855</name>
</gene>
<dbReference type="AlphaFoldDB" id="A0A7T6Z9S9"/>
<organism evidence="1 2">
    <name type="scientific">Salicibibacter cibi</name>
    <dbReference type="NCBI Taxonomy" id="2743001"/>
    <lineage>
        <taxon>Bacteria</taxon>
        <taxon>Bacillati</taxon>
        <taxon>Bacillota</taxon>
        <taxon>Bacilli</taxon>
        <taxon>Bacillales</taxon>
        <taxon>Bacillaceae</taxon>
        <taxon>Salicibibacter</taxon>
    </lineage>
</organism>
<evidence type="ECO:0000313" key="1">
    <source>
        <dbReference type="EMBL" id="QQK79461.1"/>
    </source>
</evidence>
<dbReference type="Proteomes" id="UP000595349">
    <property type="component" value="Chromosome"/>
</dbReference>
<proteinExistence type="predicted"/>
<protein>
    <submittedName>
        <fullName evidence="1">MFS transporter</fullName>
    </submittedName>
</protein>
<dbReference type="EMBL" id="CP054706">
    <property type="protein sequence ID" value="QQK79461.1"/>
    <property type="molecule type" value="Genomic_DNA"/>
</dbReference>
<name>A0A7T6Z9S9_9BACI</name>
<reference evidence="1 2" key="1">
    <citation type="submission" date="2020-06" db="EMBL/GenBank/DDBJ databases">
        <title>Genomic analysis of Salicibibacter sp. NKC21-4.</title>
        <authorList>
            <person name="Oh Y.J."/>
        </authorList>
    </citation>
    <scope>NUCLEOTIDE SEQUENCE [LARGE SCALE GENOMIC DNA]</scope>
    <source>
        <strain evidence="1 2">NKC21-4</strain>
    </source>
</reference>
<accession>A0A7T6Z9S9</accession>